<evidence type="ECO:0000256" key="12">
    <source>
        <dbReference type="ARBA" id="ARBA00023157"/>
    </source>
</evidence>
<evidence type="ECO:0000256" key="8">
    <source>
        <dbReference type="ARBA" id="ARBA00022968"/>
    </source>
</evidence>
<keyword evidence="11" id="KW-0472">Membrane</keyword>
<sequence>MTVRIAYLILAHDQPVHLQRLVARLAAPNAAFFVHIDAKSDLAAFAALAPAVTFCKRRVNGAWGDISLVKATLELMKCAAATPGGFDRYVLLSGACYPLYTPADIQAFFERHRSTEFIEAFALPDTRYGKTLERIARVSIRKSKPLGRFRWPLQHFLNRVLPPRDYRKVLTGDLVTGSQWWCLTSDAVKYVLDVTARAPQVYRFCKLVDCPDEFYFQYILWNSRFRASISHSLTFTRWSPGKTGPDMLDASYLPQFAGPEIHASEFKNSPGERREVLFARKFSAASAPMLDAIDAMAAARQPAMRGEEQISSKKISSN</sequence>
<dbReference type="InterPro" id="IPR003406">
    <property type="entry name" value="Glyco_trans_14"/>
</dbReference>
<comment type="subcellular location">
    <subcellularLocation>
        <location evidence="2">Endoplasmic reticulum membrane</location>
        <topology evidence="2">Single-pass type II membrane protein</topology>
    </subcellularLocation>
    <subcellularLocation>
        <location evidence="1">Golgi apparatus membrane</location>
        <topology evidence="1">Single-pass type II membrane protein</topology>
    </subcellularLocation>
</comment>
<comment type="caution">
    <text evidence="15">The sequence shown here is derived from an EMBL/GenBank/DDBJ whole genome shotgun (WGS) entry which is preliminary data.</text>
</comment>
<dbReference type="PANTHER" id="PTHR46025:SF3">
    <property type="entry name" value="XYLOSYLTRANSFERASE OXT"/>
    <property type="match status" value="1"/>
</dbReference>
<keyword evidence="8" id="KW-0735">Signal-anchor</keyword>
<evidence type="ECO:0000313" key="15">
    <source>
        <dbReference type="EMBL" id="MBB6132968.1"/>
    </source>
</evidence>
<keyword evidence="9" id="KW-1133">Transmembrane helix</keyword>
<evidence type="ECO:0000256" key="3">
    <source>
        <dbReference type="ARBA" id="ARBA00022676"/>
    </source>
</evidence>
<keyword evidence="3" id="KW-0328">Glycosyltransferase</keyword>
<evidence type="ECO:0000313" key="16">
    <source>
        <dbReference type="Proteomes" id="UP000540787"/>
    </source>
</evidence>
<keyword evidence="12" id="KW-1015">Disulfide bond</keyword>
<dbReference type="EMBL" id="JACHBX010000001">
    <property type="protein sequence ID" value="MBB6132968.1"/>
    <property type="molecule type" value="Genomic_DNA"/>
</dbReference>
<evidence type="ECO:0000256" key="11">
    <source>
        <dbReference type="ARBA" id="ARBA00023136"/>
    </source>
</evidence>
<protein>
    <recommendedName>
        <fullName evidence="14">Peptide O-xylosyltransferase</fullName>
    </recommendedName>
</protein>
<dbReference type="GO" id="GO:0030158">
    <property type="term" value="F:protein xylosyltransferase activity"/>
    <property type="evidence" value="ECO:0007669"/>
    <property type="project" value="InterPro"/>
</dbReference>
<evidence type="ECO:0000256" key="13">
    <source>
        <dbReference type="ARBA" id="ARBA00023180"/>
    </source>
</evidence>
<proteinExistence type="predicted"/>
<organism evidence="15 16">
    <name type="scientific">Massilia aurea</name>
    <dbReference type="NCBI Taxonomy" id="373040"/>
    <lineage>
        <taxon>Bacteria</taxon>
        <taxon>Pseudomonadati</taxon>
        <taxon>Pseudomonadota</taxon>
        <taxon>Betaproteobacteria</taxon>
        <taxon>Burkholderiales</taxon>
        <taxon>Oxalobacteraceae</taxon>
        <taxon>Telluria group</taxon>
        <taxon>Massilia</taxon>
    </lineage>
</organism>
<dbReference type="GO" id="GO:0015012">
    <property type="term" value="P:heparan sulfate proteoglycan biosynthetic process"/>
    <property type="evidence" value="ECO:0007669"/>
    <property type="project" value="TreeGrafter"/>
</dbReference>
<keyword evidence="6" id="KW-0479">Metal-binding</keyword>
<dbReference type="GO" id="GO:0050650">
    <property type="term" value="P:chondroitin sulfate proteoglycan biosynthetic process"/>
    <property type="evidence" value="ECO:0007669"/>
    <property type="project" value="TreeGrafter"/>
</dbReference>
<evidence type="ECO:0000256" key="1">
    <source>
        <dbReference type="ARBA" id="ARBA00004323"/>
    </source>
</evidence>
<keyword evidence="16" id="KW-1185">Reference proteome</keyword>
<keyword evidence="5" id="KW-0812">Transmembrane</keyword>
<evidence type="ECO:0000256" key="5">
    <source>
        <dbReference type="ARBA" id="ARBA00022692"/>
    </source>
</evidence>
<evidence type="ECO:0000256" key="6">
    <source>
        <dbReference type="ARBA" id="ARBA00022723"/>
    </source>
</evidence>
<dbReference type="Proteomes" id="UP000540787">
    <property type="component" value="Unassembled WGS sequence"/>
</dbReference>
<gene>
    <name evidence="15" type="ORF">HD842_001079</name>
</gene>
<reference evidence="15 16" key="1">
    <citation type="submission" date="2020-08" db="EMBL/GenBank/DDBJ databases">
        <title>The Agave Microbiome: Exploring the role of microbial communities in plant adaptations to desert environments.</title>
        <authorList>
            <person name="Partida-Martinez L.P."/>
        </authorList>
    </citation>
    <scope>NUCLEOTIDE SEQUENCE [LARGE SCALE GENOMIC DNA]</scope>
    <source>
        <strain evidence="15 16">AT3.2</strain>
    </source>
</reference>
<keyword evidence="10" id="KW-0333">Golgi apparatus</keyword>
<evidence type="ECO:0000256" key="7">
    <source>
        <dbReference type="ARBA" id="ARBA00022824"/>
    </source>
</evidence>
<keyword evidence="4" id="KW-0808">Transferase</keyword>
<evidence type="ECO:0000256" key="10">
    <source>
        <dbReference type="ARBA" id="ARBA00023034"/>
    </source>
</evidence>
<keyword evidence="13" id="KW-0325">Glycoprotein</keyword>
<keyword evidence="7" id="KW-0256">Endoplasmic reticulum</keyword>
<dbReference type="AlphaFoldDB" id="A0A7W9WY53"/>
<evidence type="ECO:0000256" key="2">
    <source>
        <dbReference type="ARBA" id="ARBA00004648"/>
    </source>
</evidence>
<dbReference type="Pfam" id="PF02485">
    <property type="entry name" value="Branch"/>
    <property type="match status" value="1"/>
</dbReference>
<evidence type="ECO:0000256" key="14">
    <source>
        <dbReference type="ARBA" id="ARBA00042865"/>
    </source>
</evidence>
<dbReference type="GO" id="GO:0046872">
    <property type="term" value="F:metal ion binding"/>
    <property type="evidence" value="ECO:0007669"/>
    <property type="project" value="UniProtKB-KW"/>
</dbReference>
<evidence type="ECO:0000256" key="9">
    <source>
        <dbReference type="ARBA" id="ARBA00022989"/>
    </source>
</evidence>
<dbReference type="InterPro" id="IPR043538">
    <property type="entry name" value="XYLT"/>
</dbReference>
<dbReference type="GO" id="GO:0016020">
    <property type="term" value="C:membrane"/>
    <property type="evidence" value="ECO:0007669"/>
    <property type="project" value="InterPro"/>
</dbReference>
<dbReference type="PANTHER" id="PTHR46025">
    <property type="entry name" value="XYLOSYLTRANSFERASE OXT"/>
    <property type="match status" value="1"/>
</dbReference>
<accession>A0A7W9WY53</accession>
<evidence type="ECO:0000256" key="4">
    <source>
        <dbReference type="ARBA" id="ARBA00022679"/>
    </source>
</evidence>
<name>A0A7W9WY53_9BURK</name>